<sequence>MAHVTHVTQALSRAVLLFGTGFEVLWGAFCSPTSASTTSTRRVARPPQRTPGVWPEGAGALWGGKRDDQTGGRWLGGDLPRVLHGSHSQGHRMSERTCGPTRLPRTQCLRRSGTAGAKTLMARVLSVAWLSPAPAPLMPCPRCPA</sequence>
<accession>A0A7S4GPM9</accession>
<dbReference type="AlphaFoldDB" id="A0A7S4GPM9"/>
<organism evidence="2">
    <name type="scientific">Eutreptiella gymnastica</name>
    <dbReference type="NCBI Taxonomy" id="73025"/>
    <lineage>
        <taxon>Eukaryota</taxon>
        <taxon>Discoba</taxon>
        <taxon>Euglenozoa</taxon>
        <taxon>Euglenida</taxon>
        <taxon>Spirocuta</taxon>
        <taxon>Euglenophyceae</taxon>
        <taxon>Eutreptiales</taxon>
        <taxon>Eutreptiaceae</taxon>
        <taxon>Eutreptiella</taxon>
    </lineage>
</organism>
<protein>
    <submittedName>
        <fullName evidence="2">Uncharacterized protein</fullName>
    </submittedName>
</protein>
<evidence type="ECO:0000256" key="1">
    <source>
        <dbReference type="SAM" id="MobiDB-lite"/>
    </source>
</evidence>
<reference evidence="2" key="1">
    <citation type="submission" date="2021-01" db="EMBL/GenBank/DDBJ databases">
        <authorList>
            <person name="Corre E."/>
            <person name="Pelletier E."/>
            <person name="Niang G."/>
            <person name="Scheremetjew M."/>
            <person name="Finn R."/>
            <person name="Kale V."/>
            <person name="Holt S."/>
            <person name="Cochrane G."/>
            <person name="Meng A."/>
            <person name="Brown T."/>
            <person name="Cohen L."/>
        </authorList>
    </citation>
    <scope>NUCLEOTIDE SEQUENCE</scope>
    <source>
        <strain evidence="2">CCMP1594</strain>
    </source>
</reference>
<dbReference type="EMBL" id="HBJA01152569">
    <property type="protein sequence ID" value="CAE0843143.1"/>
    <property type="molecule type" value="Transcribed_RNA"/>
</dbReference>
<feature type="region of interest" description="Disordered" evidence="1">
    <location>
        <begin position="34"/>
        <end position="67"/>
    </location>
</feature>
<feature type="compositionally biased region" description="Low complexity" evidence="1">
    <location>
        <begin position="34"/>
        <end position="47"/>
    </location>
</feature>
<proteinExistence type="predicted"/>
<evidence type="ECO:0000313" key="2">
    <source>
        <dbReference type="EMBL" id="CAE0843143.1"/>
    </source>
</evidence>
<gene>
    <name evidence="2" type="ORF">EGYM00163_LOCUS52207</name>
</gene>
<name>A0A7S4GPM9_9EUGL</name>